<keyword evidence="1" id="KW-0479">Metal-binding</keyword>
<dbReference type="SUPFAM" id="SSF55920">
    <property type="entry name" value="Creatinase/aminopeptidase"/>
    <property type="match status" value="1"/>
</dbReference>
<dbReference type="InterPro" id="IPR000587">
    <property type="entry name" value="Creatinase_N"/>
</dbReference>
<dbReference type="InterPro" id="IPR001131">
    <property type="entry name" value="Peptidase_M24B_aminopep-P_CS"/>
</dbReference>
<evidence type="ECO:0000259" key="4">
    <source>
        <dbReference type="Pfam" id="PF01321"/>
    </source>
</evidence>
<feature type="domain" description="Peptidase M24" evidence="3">
    <location>
        <begin position="135"/>
        <end position="337"/>
    </location>
</feature>
<name>A0ABR7T509_HELCL</name>
<dbReference type="InterPro" id="IPR000994">
    <property type="entry name" value="Pept_M24"/>
</dbReference>
<evidence type="ECO:0000259" key="3">
    <source>
        <dbReference type="Pfam" id="PF00557"/>
    </source>
</evidence>
<evidence type="ECO:0000313" key="5">
    <source>
        <dbReference type="EMBL" id="MBC9784914.1"/>
    </source>
</evidence>
<comment type="caution">
    <text evidence="5">The sequence shown here is derived from an EMBL/GenBank/DDBJ whole genome shotgun (WGS) entry which is preliminary data.</text>
</comment>
<dbReference type="Pfam" id="PF01321">
    <property type="entry name" value="Creatinase_N"/>
    <property type="match status" value="1"/>
</dbReference>
<dbReference type="PANTHER" id="PTHR46112:SF3">
    <property type="entry name" value="AMINOPEPTIDASE YPDF"/>
    <property type="match status" value="1"/>
</dbReference>
<evidence type="ECO:0000256" key="1">
    <source>
        <dbReference type="ARBA" id="ARBA00022723"/>
    </source>
</evidence>
<accession>A0ABR7T509</accession>
<keyword evidence="5" id="KW-0031">Aminopeptidase</keyword>
<keyword evidence="6" id="KW-1185">Reference proteome</keyword>
<dbReference type="PANTHER" id="PTHR46112">
    <property type="entry name" value="AMINOPEPTIDASE"/>
    <property type="match status" value="1"/>
</dbReference>
<evidence type="ECO:0000256" key="2">
    <source>
        <dbReference type="ARBA" id="ARBA00022801"/>
    </source>
</evidence>
<dbReference type="EMBL" id="JACVHF010000009">
    <property type="protein sequence ID" value="MBC9784914.1"/>
    <property type="molecule type" value="Genomic_DNA"/>
</dbReference>
<evidence type="ECO:0000313" key="6">
    <source>
        <dbReference type="Proteomes" id="UP000617402"/>
    </source>
</evidence>
<sequence>MSRVDGLRAAWDDGIDAYLIQQPENRRYLSGFTGSAGFLIVSPEKKWIVTDFRYWEQARLQSPDWTLHQQQGAWTEALKELAVEQRWRTIAIEAAYVTVEQKEKLEKVFPTVDWVCQSGKIEQLRIRKDSAEQDAIARSATLADRGFEHILGVMRPGMTEREVALELEFFMRRQGAQGTSFEFIVASGERSALPHGVASEKVIEKGELITLDFGCILDGYCSDMTRTVLFGQPTTEQQRVYDTVLEAQEKALAAIAAGKSGRELDRLARQVIEQAGYGDHFGHGLGHGVGLVVHENPRLSPSSSDILEAGQAVTVEPGIYVPGWGGVRIEDLVIVTDGGCRNLTSSPKELCVL</sequence>
<dbReference type="GO" id="GO:0004177">
    <property type="term" value="F:aminopeptidase activity"/>
    <property type="evidence" value="ECO:0007669"/>
    <property type="project" value="UniProtKB-KW"/>
</dbReference>
<dbReference type="InterPro" id="IPR001714">
    <property type="entry name" value="Pept_M24_MAP"/>
</dbReference>
<feature type="domain" description="Creatinase N-terminal" evidence="4">
    <location>
        <begin position="12"/>
        <end position="126"/>
    </location>
</feature>
<dbReference type="Pfam" id="PF00557">
    <property type="entry name" value="Peptidase_M24"/>
    <property type="match status" value="1"/>
</dbReference>
<dbReference type="SUPFAM" id="SSF53092">
    <property type="entry name" value="Creatinase/prolidase N-terminal domain"/>
    <property type="match status" value="1"/>
</dbReference>
<dbReference type="Gene3D" id="3.40.350.10">
    <property type="entry name" value="Creatinase/prolidase N-terminal domain"/>
    <property type="match status" value="1"/>
</dbReference>
<dbReference type="InterPro" id="IPR050659">
    <property type="entry name" value="Peptidase_M24B"/>
</dbReference>
<dbReference type="PRINTS" id="PR00599">
    <property type="entry name" value="MAPEPTIDASE"/>
</dbReference>
<organism evidence="5 6">
    <name type="scientific">Heliobacterium chlorum</name>
    <dbReference type="NCBI Taxonomy" id="2698"/>
    <lineage>
        <taxon>Bacteria</taxon>
        <taxon>Bacillati</taxon>
        <taxon>Bacillota</taxon>
        <taxon>Clostridia</taxon>
        <taxon>Eubacteriales</taxon>
        <taxon>Heliobacteriaceae</taxon>
        <taxon>Heliobacterium</taxon>
    </lineage>
</organism>
<keyword evidence="2" id="KW-0378">Hydrolase</keyword>
<dbReference type="PROSITE" id="PS00491">
    <property type="entry name" value="PROLINE_PEPTIDASE"/>
    <property type="match status" value="1"/>
</dbReference>
<proteinExistence type="predicted"/>
<gene>
    <name evidence="5" type="ORF">H1S01_10370</name>
</gene>
<dbReference type="Proteomes" id="UP000617402">
    <property type="component" value="Unassembled WGS sequence"/>
</dbReference>
<protein>
    <submittedName>
        <fullName evidence="5">Aminopeptidase P family protein</fullName>
    </submittedName>
</protein>
<dbReference type="RefSeq" id="WP_188040306.1">
    <property type="nucleotide sequence ID" value="NZ_JACVHF010000009.1"/>
</dbReference>
<dbReference type="InterPro" id="IPR029149">
    <property type="entry name" value="Creatin/AminoP/Spt16_N"/>
</dbReference>
<dbReference type="Gene3D" id="3.90.230.10">
    <property type="entry name" value="Creatinase/methionine aminopeptidase superfamily"/>
    <property type="match status" value="1"/>
</dbReference>
<dbReference type="CDD" id="cd01092">
    <property type="entry name" value="APP-like"/>
    <property type="match status" value="1"/>
</dbReference>
<keyword evidence="5" id="KW-0645">Protease</keyword>
<reference evidence="5 6" key="1">
    <citation type="submission" date="2020-07" db="EMBL/GenBank/DDBJ databases">
        <title>Draft whole-genome sequence of Heliobacterium chlorum DSM 3682, type strain.</title>
        <authorList>
            <person name="Kyndt J.A."/>
            <person name="Meyer T.E."/>
            <person name="Imhoff J.F."/>
        </authorList>
    </citation>
    <scope>NUCLEOTIDE SEQUENCE [LARGE SCALE GENOMIC DNA]</scope>
    <source>
        <strain evidence="5 6">DSM 3682</strain>
    </source>
</reference>
<dbReference type="InterPro" id="IPR036005">
    <property type="entry name" value="Creatinase/aminopeptidase-like"/>
</dbReference>